<name>A0A4U8WM13_9FLAO</name>
<evidence type="ECO:0000313" key="2">
    <source>
        <dbReference type="EMBL" id="VFB03319.1"/>
    </source>
</evidence>
<evidence type="ECO:0000313" key="3">
    <source>
        <dbReference type="Proteomes" id="UP000290013"/>
    </source>
</evidence>
<accession>A0A4U8WM13</accession>
<organism evidence="2 3">
    <name type="scientific">Chryseobacterium taihuense</name>
    <dbReference type="NCBI Taxonomy" id="1141221"/>
    <lineage>
        <taxon>Bacteria</taxon>
        <taxon>Pseudomonadati</taxon>
        <taxon>Bacteroidota</taxon>
        <taxon>Flavobacteriia</taxon>
        <taxon>Flavobacteriales</taxon>
        <taxon>Weeksellaceae</taxon>
        <taxon>Chryseobacterium group</taxon>
        <taxon>Chryseobacterium</taxon>
    </lineage>
</organism>
<evidence type="ECO:0000256" key="1">
    <source>
        <dbReference type="SAM" id="MobiDB-lite"/>
    </source>
</evidence>
<proteinExistence type="predicted"/>
<feature type="region of interest" description="Disordered" evidence="1">
    <location>
        <begin position="26"/>
        <end position="88"/>
    </location>
</feature>
<dbReference type="Proteomes" id="UP000290013">
    <property type="component" value="Chromosome"/>
</dbReference>
<sequence>MKTTVAIIALASLTFGSCADKKENREEFKEEHNKDFMRNNMGETAASHSEQSPYPDTDTPKALRDTAASATDYKSKESRPNTSVGGSR</sequence>
<dbReference type="KEGG" id="ctai:NCTC12078_01324"/>
<dbReference type="RefSeq" id="WP_130913969.1">
    <property type="nucleotide sequence ID" value="NZ_LR215974.1"/>
</dbReference>
<dbReference type="PROSITE" id="PS51257">
    <property type="entry name" value="PROKAR_LIPOPROTEIN"/>
    <property type="match status" value="1"/>
</dbReference>
<protein>
    <recommendedName>
        <fullName evidence="4">Lipoprotein</fullName>
    </recommendedName>
</protein>
<reference evidence="2 3" key="1">
    <citation type="submission" date="2019-02" db="EMBL/GenBank/DDBJ databases">
        <authorList>
            <consortium name="Pathogen Informatics"/>
        </authorList>
    </citation>
    <scope>NUCLEOTIDE SEQUENCE [LARGE SCALE GENOMIC DNA]</scope>
    <source>
        <strain evidence="2 3">3012STDY6944375</strain>
    </source>
</reference>
<dbReference type="EMBL" id="LR215974">
    <property type="protein sequence ID" value="VFB03319.1"/>
    <property type="molecule type" value="Genomic_DNA"/>
</dbReference>
<feature type="compositionally biased region" description="Basic and acidic residues" evidence="1">
    <location>
        <begin position="26"/>
        <end position="37"/>
    </location>
</feature>
<dbReference type="AlphaFoldDB" id="A0A4U8WM13"/>
<gene>
    <name evidence="2" type="ORF">NCTC12078_01324</name>
</gene>
<evidence type="ECO:0008006" key="4">
    <source>
        <dbReference type="Google" id="ProtNLM"/>
    </source>
</evidence>